<dbReference type="PATRIC" id="fig|1279460.3.peg.2839"/>
<dbReference type="Proteomes" id="UP000056502">
    <property type="component" value="Chromosome I"/>
</dbReference>
<dbReference type="EMBL" id="CP012603">
    <property type="protein sequence ID" value="ALE39981.1"/>
    <property type="molecule type" value="Genomic_DNA"/>
</dbReference>
<accession>A0A0M3TM03</accession>
<gene>
    <name evidence="1" type="ORF">G436_2813</name>
</gene>
<dbReference type="AlphaFoldDB" id="A0A0M3TM03"/>
<organism evidence="1">
    <name type="scientific">Leptospira interrogans serovar Hardjo str. Norma</name>
    <dbReference type="NCBI Taxonomy" id="1279460"/>
    <lineage>
        <taxon>Bacteria</taxon>
        <taxon>Pseudomonadati</taxon>
        <taxon>Spirochaetota</taxon>
        <taxon>Spirochaetia</taxon>
        <taxon>Leptospirales</taxon>
        <taxon>Leptospiraceae</taxon>
        <taxon>Leptospira</taxon>
    </lineage>
</organism>
<proteinExistence type="predicted"/>
<sequence>MQLKIKFCIQKVNPTLQDCGNSHKLFFIRKYTIFVIKN</sequence>
<reference evidence="1 2" key="1">
    <citation type="journal article" date="2015" name="Genome Announc.">
        <title>Whole-Genome Sequence of Leptospira interrogans Serovar Hardjo Subtype Hardjoprajitno Strain Norma, Isolated from Cattle in a Leptospirosis Outbreak in Brazil.</title>
        <authorList>
            <person name="Cosate M.R."/>
            <person name="Soares S.C."/>
            <person name="Mendes T.A."/>
            <person name="Raittz R.T."/>
            <person name="Moreira E.C."/>
            <person name="Leite R."/>
            <person name="Fernandes G.R."/>
            <person name="Haddad J.P."/>
            <person name="Ortega J.M."/>
        </authorList>
    </citation>
    <scope>NUCLEOTIDE SEQUENCE [LARGE SCALE GENOMIC DNA]</scope>
    <source>
        <strain evidence="1 2">Norma</strain>
    </source>
</reference>
<protein>
    <submittedName>
        <fullName evidence="1">Uncharacterized protein</fullName>
    </submittedName>
</protein>
<evidence type="ECO:0000313" key="2">
    <source>
        <dbReference type="Proteomes" id="UP000056502"/>
    </source>
</evidence>
<evidence type="ECO:0000313" key="1">
    <source>
        <dbReference type="EMBL" id="ALE39981.1"/>
    </source>
</evidence>
<name>A0A0M3TM03_LEPIR</name>